<reference evidence="1 2" key="1">
    <citation type="journal article" date="2021" name="Elife">
        <title>Chloroplast acquisition without the gene transfer in kleptoplastic sea slugs, Plakobranchus ocellatus.</title>
        <authorList>
            <person name="Maeda T."/>
            <person name="Takahashi S."/>
            <person name="Yoshida T."/>
            <person name="Shimamura S."/>
            <person name="Takaki Y."/>
            <person name="Nagai Y."/>
            <person name="Toyoda A."/>
            <person name="Suzuki Y."/>
            <person name="Arimoto A."/>
            <person name="Ishii H."/>
            <person name="Satoh N."/>
            <person name="Nishiyama T."/>
            <person name="Hasebe M."/>
            <person name="Maruyama T."/>
            <person name="Minagawa J."/>
            <person name="Obokata J."/>
            <person name="Shigenobu S."/>
        </authorList>
    </citation>
    <scope>NUCLEOTIDE SEQUENCE [LARGE SCALE GENOMIC DNA]</scope>
</reference>
<dbReference type="Proteomes" id="UP000735302">
    <property type="component" value="Unassembled WGS sequence"/>
</dbReference>
<keyword evidence="2" id="KW-1185">Reference proteome</keyword>
<accession>A0AAV4D7U3</accession>
<gene>
    <name evidence="1" type="ORF">PoB_006663800</name>
</gene>
<dbReference type="AlphaFoldDB" id="A0AAV4D7U3"/>
<protein>
    <submittedName>
        <fullName evidence="1">Uncharacterized protein</fullName>
    </submittedName>
</protein>
<organism evidence="1 2">
    <name type="scientific">Plakobranchus ocellatus</name>
    <dbReference type="NCBI Taxonomy" id="259542"/>
    <lineage>
        <taxon>Eukaryota</taxon>
        <taxon>Metazoa</taxon>
        <taxon>Spiralia</taxon>
        <taxon>Lophotrochozoa</taxon>
        <taxon>Mollusca</taxon>
        <taxon>Gastropoda</taxon>
        <taxon>Heterobranchia</taxon>
        <taxon>Euthyneura</taxon>
        <taxon>Panpulmonata</taxon>
        <taxon>Sacoglossa</taxon>
        <taxon>Placobranchoidea</taxon>
        <taxon>Plakobranchidae</taxon>
        <taxon>Plakobranchus</taxon>
    </lineage>
</organism>
<sequence>MIMKMLKAQIMEYCCCISDPLVPDSVNPPRLRRLFTHALATAMSWEDTALIGITHVFALVPREHGGTTAHSHAPSSASLVGVTPVMGCVMDSTVRPATEASSVTYVSNCKRLHY</sequence>
<evidence type="ECO:0000313" key="1">
    <source>
        <dbReference type="EMBL" id="GFO40133.1"/>
    </source>
</evidence>
<comment type="caution">
    <text evidence="1">The sequence shown here is derived from an EMBL/GenBank/DDBJ whole genome shotgun (WGS) entry which is preliminary data.</text>
</comment>
<name>A0AAV4D7U3_9GAST</name>
<proteinExistence type="predicted"/>
<evidence type="ECO:0000313" key="2">
    <source>
        <dbReference type="Proteomes" id="UP000735302"/>
    </source>
</evidence>
<dbReference type="EMBL" id="BLXT01007586">
    <property type="protein sequence ID" value="GFO40133.1"/>
    <property type="molecule type" value="Genomic_DNA"/>
</dbReference>